<keyword evidence="3" id="KW-1185">Reference proteome</keyword>
<evidence type="ECO:0000256" key="1">
    <source>
        <dbReference type="SAM" id="MobiDB-lite"/>
    </source>
</evidence>
<evidence type="ECO:0000313" key="3">
    <source>
        <dbReference type="Proteomes" id="UP000502823"/>
    </source>
</evidence>
<dbReference type="AlphaFoldDB" id="A0A6L2PXF6"/>
<dbReference type="EMBL" id="BLKM01000530">
    <property type="protein sequence ID" value="GFG35228.1"/>
    <property type="molecule type" value="Genomic_DNA"/>
</dbReference>
<evidence type="ECO:0000313" key="2">
    <source>
        <dbReference type="EMBL" id="GFG35228.1"/>
    </source>
</evidence>
<reference evidence="3" key="1">
    <citation type="submission" date="2020-01" db="EMBL/GenBank/DDBJ databases">
        <title>Draft genome sequence of the Termite Coptotermes fromosanus.</title>
        <authorList>
            <person name="Itakura S."/>
            <person name="Yosikawa Y."/>
            <person name="Umezawa K."/>
        </authorList>
    </citation>
    <scope>NUCLEOTIDE SEQUENCE [LARGE SCALE GENOMIC DNA]</scope>
</reference>
<dbReference type="OrthoDB" id="8186989at2759"/>
<feature type="region of interest" description="Disordered" evidence="1">
    <location>
        <begin position="46"/>
        <end position="70"/>
    </location>
</feature>
<protein>
    <submittedName>
        <fullName evidence="2">Uncharacterized protein</fullName>
    </submittedName>
</protein>
<proteinExistence type="predicted"/>
<organism evidence="2 3">
    <name type="scientific">Coptotermes formosanus</name>
    <name type="common">Formosan subterranean termite</name>
    <dbReference type="NCBI Taxonomy" id="36987"/>
    <lineage>
        <taxon>Eukaryota</taxon>
        <taxon>Metazoa</taxon>
        <taxon>Ecdysozoa</taxon>
        <taxon>Arthropoda</taxon>
        <taxon>Hexapoda</taxon>
        <taxon>Insecta</taxon>
        <taxon>Pterygota</taxon>
        <taxon>Neoptera</taxon>
        <taxon>Polyneoptera</taxon>
        <taxon>Dictyoptera</taxon>
        <taxon>Blattodea</taxon>
        <taxon>Blattoidea</taxon>
        <taxon>Termitoidae</taxon>
        <taxon>Rhinotermitidae</taxon>
        <taxon>Coptotermes</taxon>
    </lineage>
</organism>
<sequence length="168" mass="18970">MDCIGRNMQWLVPASSDAPGYEGVMVCRRDRDVQPSAAVRNMVGTSEVPQDLSRPHRPIPEDIIGAGETVPRGLIPRSIKEFDDRYPRRNLRPRTERNYAESPDIIVLSDEEPRINGFATNGYDSDTDEGEMPPLPPIKVSDVTDECETDLHLLEVRLEMKKVGRRLT</sequence>
<accession>A0A6L2PXF6</accession>
<gene>
    <name evidence="2" type="ORF">Cfor_01328</name>
</gene>
<dbReference type="InParanoid" id="A0A6L2PXF6"/>
<comment type="caution">
    <text evidence="2">The sequence shown here is derived from an EMBL/GenBank/DDBJ whole genome shotgun (WGS) entry which is preliminary data.</text>
</comment>
<name>A0A6L2PXF6_COPFO</name>
<dbReference type="Proteomes" id="UP000502823">
    <property type="component" value="Unassembled WGS sequence"/>
</dbReference>